<evidence type="ECO:0000313" key="2">
    <source>
        <dbReference type="Proteomes" id="UP000196102"/>
    </source>
</evidence>
<comment type="caution">
    <text evidence="1">The sequence shown here is derived from an EMBL/GenBank/DDBJ whole genome shotgun (WGS) entry which is preliminary data.</text>
</comment>
<reference evidence="2" key="1">
    <citation type="journal article" date="2017" name="Proc. Natl. Acad. Sci. U.S.A.">
        <title>Simulation of Deepwater Horizon oil plume reveals substrate specialization within a complex community of hydrocarbon-degraders.</title>
        <authorList>
            <person name="Hu P."/>
            <person name="Dubinsky E.A."/>
            <person name="Probst A.J."/>
            <person name="Wang J."/>
            <person name="Sieber C.M.K."/>
            <person name="Tom L.M."/>
            <person name="Gardinali P."/>
            <person name="Banfield J.F."/>
            <person name="Atlas R.M."/>
            <person name="Andersen G.L."/>
        </authorList>
    </citation>
    <scope>NUCLEOTIDE SEQUENCE [LARGE SCALE GENOMIC DNA]</scope>
</reference>
<dbReference type="Proteomes" id="UP000196102">
    <property type="component" value="Unassembled WGS sequence"/>
</dbReference>
<organism evidence="1 2">
    <name type="scientific">Nonlabens dokdonensis</name>
    <dbReference type="NCBI Taxonomy" id="328515"/>
    <lineage>
        <taxon>Bacteria</taxon>
        <taxon>Pseudomonadati</taxon>
        <taxon>Bacteroidota</taxon>
        <taxon>Flavobacteriia</taxon>
        <taxon>Flavobacteriales</taxon>
        <taxon>Flavobacteriaceae</taxon>
        <taxon>Nonlabens</taxon>
    </lineage>
</organism>
<name>A0A1Z8ATZ6_9FLAO</name>
<accession>A0A1Z8ATZ6</accession>
<gene>
    <name evidence="1" type="ORF">A9Q93_09080</name>
</gene>
<dbReference type="SUPFAM" id="SSF53335">
    <property type="entry name" value="S-adenosyl-L-methionine-dependent methyltransferases"/>
    <property type="match status" value="1"/>
</dbReference>
<protein>
    <submittedName>
        <fullName evidence="1">Nodulation protein NoeA</fullName>
    </submittedName>
</protein>
<dbReference type="RefSeq" id="WP_303687109.1">
    <property type="nucleotide sequence ID" value="NZ_CAJXYO010000018.1"/>
</dbReference>
<dbReference type="EMBL" id="MAAX01000136">
    <property type="protein sequence ID" value="OUS13658.1"/>
    <property type="molecule type" value="Genomic_DNA"/>
</dbReference>
<dbReference type="AlphaFoldDB" id="A0A1Z8ATZ6"/>
<evidence type="ECO:0000313" key="1">
    <source>
        <dbReference type="EMBL" id="OUS13658.1"/>
    </source>
</evidence>
<dbReference type="Gene3D" id="3.40.50.150">
    <property type="entry name" value="Vaccinia Virus protein VP39"/>
    <property type="match status" value="1"/>
</dbReference>
<proteinExistence type="predicted"/>
<sequence length="457" mass="53443">MLRHPSSYRDPSGFMYKENGLYYRRINPVFFKEYNQAKSEGIYQKLFDKGWLIPHKEISSSDDKIIIQPEQLGFITYPYEWSFTQYKHAAQLTLRIQIFLLENDFSLKDASAFNIAFHKGKAIFIDTLSIEKYKENTPWRALKQFNEHFFGPLLLAQKHGGSFLKTLQYSINGIDLKEVKRQLNFTARFNPIIYSHIHLLSKFQDKNQDETDENKEIHLSKASQIKMLKALEQHIDAMTSVENTEWSSYYNEINYQETSFQIKKELIKEWCRDVNAAKVIDLGGNDGTFAKELLPQTDQIIVSDIDQPAIDQCYLNMLRSKEQKIIPMVCDLMQPSPSIGFHNSERDSFTSRVINFKPDVSMALALIHHITLTGNVPFEMSAAYFAQLSKYLIIEFPDRTDSWVTYILDSKREARHLFDGYNSSAFAKAYQKEFKLIKSEKIQGTERTLFLFERHER</sequence>
<dbReference type="CDD" id="cd02440">
    <property type="entry name" value="AdoMet_MTases"/>
    <property type="match status" value="1"/>
</dbReference>
<dbReference type="InterPro" id="IPR029063">
    <property type="entry name" value="SAM-dependent_MTases_sf"/>
</dbReference>